<organism evidence="1">
    <name type="scientific">viral metagenome</name>
    <dbReference type="NCBI Taxonomy" id="1070528"/>
    <lineage>
        <taxon>unclassified sequences</taxon>
        <taxon>metagenomes</taxon>
        <taxon>organismal metagenomes</taxon>
    </lineage>
</organism>
<reference evidence="1" key="1">
    <citation type="journal article" date="2020" name="Nature">
        <title>Giant virus diversity and host interactions through global metagenomics.</title>
        <authorList>
            <person name="Schulz F."/>
            <person name="Roux S."/>
            <person name="Paez-Espino D."/>
            <person name="Jungbluth S."/>
            <person name="Walsh D.A."/>
            <person name="Denef V.J."/>
            <person name="McMahon K.D."/>
            <person name="Konstantinidis K.T."/>
            <person name="Eloe-Fadrosh E.A."/>
            <person name="Kyrpides N.C."/>
            <person name="Woyke T."/>
        </authorList>
    </citation>
    <scope>NUCLEOTIDE SEQUENCE</scope>
    <source>
        <strain evidence="1">GVMAG-S-1016713-123</strain>
    </source>
</reference>
<protein>
    <recommendedName>
        <fullName evidence="2">NET domain-containing protein</fullName>
    </recommendedName>
</protein>
<evidence type="ECO:0008006" key="2">
    <source>
        <dbReference type="Google" id="ProtNLM"/>
    </source>
</evidence>
<name>A0A6C0LT72_9ZZZZ</name>
<sequence length="104" mass="12304">MENIGTLEILREKIELLDTFHQGEILKILQQNVEQTLLNENNNGIFINLSSLNVDVIQKMDTYMKYVTKQETQLDAFESQKEEFKVKYFQKDNKDKTIELNNEC</sequence>
<dbReference type="AlphaFoldDB" id="A0A6C0LT72"/>
<evidence type="ECO:0000313" key="1">
    <source>
        <dbReference type="EMBL" id="QHU34066.1"/>
    </source>
</evidence>
<proteinExistence type="predicted"/>
<dbReference type="EMBL" id="MN740567">
    <property type="protein sequence ID" value="QHU34066.1"/>
    <property type="molecule type" value="Genomic_DNA"/>
</dbReference>
<accession>A0A6C0LT72</accession>